<dbReference type="Proteomes" id="UP000030641">
    <property type="component" value="Unassembled WGS sequence"/>
</dbReference>
<dbReference type="GeneID" id="25368083"/>
<evidence type="ECO:0000313" key="2">
    <source>
        <dbReference type="Proteomes" id="UP000030641"/>
    </source>
</evidence>
<keyword evidence="2" id="KW-1185">Reference proteome</keyword>
<dbReference type="EMBL" id="KL584777">
    <property type="protein sequence ID" value="KEQ91589.1"/>
    <property type="molecule type" value="Genomic_DNA"/>
</dbReference>
<organism evidence="1 2">
    <name type="scientific">Aureobasidium subglaciale (strain EXF-2481)</name>
    <name type="common">Aureobasidium pullulans var. subglaciale</name>
    <dbReference type="NCBI Taxonomy" id="1043005"/>
    <lineage>
        <taxon>Eukaryota</taxon>
        <taxon>Fungi</taxon>
        <taxon>Dikarya</taxon>
        <taxon>Ascomycota</taxon>
        <taxon>Pezizomycotina</taxon>
        <taxon>Dothideomycetes</taxon>
        <taxon>Dothideomycetidae</taxon>
        <taxon>Dothideales</taxon>
        <taxon>Saccotheciaceae</taxon>
        <taxon>Aureobasidium</taxon>
    </lineage>
</organism>
<dbReference type="OrthoDB" id="3873892at2759"/>
<accession>A0A074Y6L7</accession>
<dbReference type="InParanoid" id="A0A074Y6L7"/>
<dbReference type="HOGENOM" id="CLU_1474908_0_0_1"/>
<name>A0A074Y6L7_AURSE</name>
<gene>
    <name evidence="1" type="ORF">AUEXF2481DRAFT_462486</name>
</gene>
<reference evidence="1 2" key="1">
    <citation type="journal article" date="2014" name="BMC Genomics">
        <title>Genome sequencing of four Aureobasidium pullulans varieties: biotechnological potential, stress tolerance, and description of new species.</title>
        <authorList>
            <person name="Gostin Ar C."/>
            <person name="Ohm R.A."/>
            <person name="Kogej T."/>
            <person name="Sonjak S."/>
            <person name="Turk M."/>
            <person name="Zajc J."/>
            <person name="Zalar P."/>
            <person name="Grube M."/>
            <person name="Sun H."/>
            <person name="Han J."/>
            <person name="Sharma A."/>
            <person name="Chiniquy J."/>
            <person name="Ngan C.Y."/>
            <person name="Lipzen A."/>
            <person name="Barry K."/>
            <person name="Grigoriev I.V."/>
            <person name="Gunde-Cimerman N."/>
        </authorList>
    </citation>
    <scope>NUCLEOTIDE SEQUENCE [LARGE SCALE GENOMIC DNA]</scope>
    <source>
        <strain evidence="1 2">EXF-2481</strain>
    </source>
</reference>
<evidence type="ECO:0008006" key="3">
    <source>
        <dbReference type="Google" id="ProtNLM"/>
    </source>
</evidence>
<evidence type="ECO:0000313" key="1">
    <source>
        <dbReference type="EMBL" id="KEQ91589.1"/>
    </source>
</evidence>
<proteinExistence type="predicted"/>
<dbReference type="AlphaFoldDB" id="A0A074Y6L7"/>
<sequence>MSSRSLTFLDLPTELRVLVYERLFDDKNQLQVCHPLRCASRKVHDEVTPLMLHRLRLTVKQAGRRHKTIYSVGVPSWTCQIDHSRQRFCTNRLASWVEHFGEINLLRSNCTKLCFTLRKRPGDPADVYFLRNGRELPWEVLNEAKILFEAGYDPRVLKIRSLSDIDNIMAHAETCGKEAMHAA</sequence>
<dbReference type="RefSeq" id="XP_013340098.1">
    <property type="nucleotide sequence ID" value="XM_013484644.1"/>
</dbReference>
<protein>
    <recommendedName>
        <fullName evidence="3">F-box domain-containing protein</fullName>
    </recommendedName>
</protein>